<dbReference type="EMBL" id="UZAH01031381">
    <property type="protein sequence ID" value="VDP15198.1"/>
    <property type="molecule type" value="Genomic_DNA"/>
</dbReference>
<evidence type="ECO:0000313" key="3">
    <source>
        <dbReference type="Proteomes" id="UP000050761"/>
    </source>
</evidence>
<gene>
    <name evidence="2" type="ORF">HPBE_LOCUS19465</name>
</gene>
<organism evidence="3 4">
    <name type="scientific">Heligmosomoides polygyrus</name>
    <name type="common">Parasitic roundworm</name>
    <dbReference type="NCBI Taxonomy" id="6339"/>
    <lineage>
        <taxon>Eukaryota</taxon>
        <taxon>Metazoa</taxon>
        <taxon>Ecdysozoa</taxon>
        <taxon>Nematoda</taxon>
        <taxon>Chromadorea</taxon>
        <taxon>Rhabditida</taxon>
        <taxon>Rhabditina</taxon>
        <taxon>Rhabditomorpha</taxon>
        <taxon>Strongyloidea</taxon>
        <taxon>Heligmosomidae</taxon>
        <taxon>Heligmosomoides</taxon>
    </lineage>
</organism>
<proteinExistence type="predicted"/>
<reference evidence="2 3" key="1">
    <citation type="submission" date="2018-11" db="EMBL/GenBank/DDBJ databases">
        <authorList>
            <consortium name="Pathogen Informatics"/>
        </authorList>
    </citation>
    <scope>NUCLEOTIDE SEQUENCE [LARGE SCALE GENOMIC DNA]</scope>
</reference>
<accession>A0A3P8C1C4</accession>
<evidence type="ECO:0000256" key="1">
    <source>
        <dbReference type="SAM" id="MobiDB-lite"/>
    </source>
</evidence>
<protein>
    <submittedName>
        <fullName evidence="2 4">Uncharacterized protein</fullName>
    </submittedName>
</protein>
<reference evidence="4" key="2">
    <citation type="submission" date="2019-09" db="UniProtKB">
        <authorList>
            <consortium name="WormBaseParasite"/>
        </authorList>
    </citation>
    <scope>IDENTIFICATION</scope>
</reference>
<feature type="compositionally biased region" description="Polar residues" evidence="1">
    <location>
        <begin position="28"/>
        <end position="53"/>
    </location>
</feature>
<name>A0A183GBI4_HELPZ</name>
<dbReference type="AlphaFoldDB" id="A0A183GBI4"/>
<accession>A0A183GBI4</accession>
<dbReference type="WBParaSite" id="HPBE_0001946601-mRNA-1">
    <property type="protein sequence ID" value="HPBE_0001946601-mRNA-1"/>
    <property type="gene ID" value="HPBE_0001946601"/>
</dbReference>
<keyword evidence="3" id="KW-1185">Reference proteome</keyword>
<feature type="region of interest" description="Disordered" evidence="1">
    <location>
        <begin position="1"/>
        <end position="55"/>
    </location>
</feature>
<dbReference type="Proteomes" id="UP000050761">
    <property type="component" value="Unassembled WGS sequence"/>
</dbReference>
<evidence type="ECO:0000313" key="2">
    <source>
        <dbReference type="EMBL" id="VDP15198.1"/>
    </source>
</evidence>
<evidence type="ECO:0000313" key="4">
    <source>
        <dbReference type="WBParaSite" id="HPBE_0001946601-mRNA-1"/>
    </source>
</evidence>
<sequence length="111" mass="12219">MCRSCAVLSESSQLAEDGRKTVSAAPPLSTSVVGDTSPHSPNWPSRDSGTTSSPRRRYIYILKTAEARRVDRTVQGSIPAPKPRYSARFSLTSKLPTFRIVAAQRFLAPRR</sequence>